<dbReference type="UniPathway" id="UPA00537">
    <property type="reaction ID" value="UER00595"/>
</dbReference>
<dbReference type="Pfam" id="PF21948">
    <property type="entry name" value="LplA-B_cat"/>
    <property type="match status" value="1"/>
</dbReference>
<sequence>MMLASRQLRLLIGRCSLATPSTRTLTSASASDEKSRSVLISQSHDIFSNLALEDWLYRHLDVSTRDVLFIWSNDPCVVIGRHQNPWTEANFRFLRDRNIPLARRNSGGGTVYHDRGNLCLTFFSAREDYDREGNLGMVAEAVKDAFGIDLAVNQRQDIEVLGKKVSGTAAKLASKKAYHHCTLLVNADRENLRAALDNKESKSCISSTATASVPSPIANLSDFFLPGLTVPDVISVVGDSFLARGTPLGQDKMGYQFVRPDPFWYSGIDQIRAEFASWDWIYGRTPDFKYEKAFHVPDIGDIQVNMKGCGAGTGGATDFSRSWSQIRSN</sequence>
<dbReference type="GO" id="GO:0009249">
    <property type="term" value="P:protein lipoylation"/>
    <property type="evidence" value="ECO:0007669"/>
    <property type="project" value="InterPro"/>
</dbReference>
<dbReference type="OrthoDB" id="201621at2759"/>
<dbReference type="SUPFAM" id="SSF55681">
    <property type="entry name" value="Class II aaRS and biotin synthetases"/>
    <property type="match status" value="1"/>
</dbReference>
<dbReference type="Gene3D" id="3.30.930.10">
    <property type="entry name" value="Bira Bifunctional Protein, Domain 2"/>
    <property type="match status" value="1"/>
</dbReference>
<comment type="similarity">
    <text evidence="2">Belongs to the LplA family.</text>
</comment>
<proteinExistence type="inferred from homology"/>
<evidence type="ECO:0000256" key="1">
    <source>
        <dbReference type="ARBA" id="ARBA00005085"/>
    </source>
</evidence>
<dbReference type="AlphaFoldDB" id="A0A7R8W9X1"/>
<gene>
    <name evidence="3" type="ORF">CTOB1V02_LOCUS5591</name>
</gene>
<dbReference type="PROSITE" id="PS51733">
    <property type="entry name" value="BPL_LPL_CATALYTIC"/>
    <property type="match status" value="1"/>
</dbReference>
<dbReference type="InterPro" id="IPR004143">
    <property type="entry name" value="BPL_LPL_catalytic"/>
</dbReference>
<dbReference type="Gene3D" id="3.30.390.50">
    <property type="entry name" value="CO dehydrogenase flavoprotein, C-terminal domain"/>
    <property type="match status" value="1"/>
</dbReference>
<dbReference type="PANTHER" id="PTHR12561">
    <property type="entry name" value="LIPOATE-PROTEIN LIGASE"/>
    <property type="match status" value="1"/>
</dbReference>
<dbReference type="PANTHER" id="PTHR12561:SF3">
    <property type="entry name" value="LIPOYLTRANSFERASE 1, MITOCHONDRIAL"/>
    <property type="match status" value="1"/>
</dbReference>
<dbReference type="CDD" id="cd16443">
    <property type="entry name" value="LplA"/>
    <property type="match status" value="1"/>
</dbReference>
<dbReference type="FunFam" id="3.30.930.10:FF:000045">
    <property type="entry name" value="lipoyltransferase 1, mitochondrial"/>
    <property type="match status" value="1"/>
</dbReference>
<dbReference type="GO" id="GO:0017118">
    <property type="term" value="F:lipoyltransferase activity"/>
    <property type="evidence" value="ECO:0007669"/>
    <property type="project" value="TreeGrafter"/>
</dbReference>
<accession>A0A7R8W9X1</accession>
<name>A0A7R8W9X1_9CRUS</name>
<reference evidence="3" key="1">
    <citation type="submission" date="2020-11" db="EMBL/GenBank/DDBJ databases">
        <authorList>
            <person name="Tran Van P."/>
        </authorList>
    </citation>
    <scope>NUCLEOTIDE SEQUENCE</scope>
</reference>
<dbReference type="EMBL" id="OB661225">
    <property type="protein sequence ID" value="CAD7227692.1"/>
    <property type="molecule type" value="Genomic_DNA"/>
</dbReference>
<dbReference type="GO" id="GO:0005739">
    <property type="term" value="C:mitochondrion"/>
    <property type="evidence" value="ECO:0007669"/>
    <property type="project" value="TreeGrafter"/>
</dbReference>
<organism evidence="3">
    <name type="scientific">Cyprideis torosa</name>
    <dbReference type="NCBI Taxonomy" id="163714"/>
    <lineage>
        <taxon>Eukaryota</taxon>
        <taxon>Metazoa</taxon>
        <taxon>Ecdysozoa</taxon>
        <taxon>Arthropoda</taxon>
        <taxon>Crustacea</taxon>
        <taxon>Oligostraca</taxon>
        <taxon>Ostracoda</taxon>
        <taxon>Podocopa</taxon>
        <taxon>Podocopida</taxon>
        <taxon>Cytherocopina</taxon>
        <taxon>Cytheroidea</taxon>
        <taxon>Cytherideidae</taxon>
        <taxon>Cyprideis</taxon>
    </lineage>
</organism>
<evidence type="ECO:0000313" key="3">
    <source>
        <dbReference type="EMBL" id="CAD7227692.1"/>
    </source>
</evidence>
<comment type="pathway">
    <text evidence="1">Protein modification; protein lipoylation via exogenous pathway; protein N(6)-(lipoyl)lysine from lipoate: step 2/2.</text>
</comment>
<dbReference type="InterPro" id="IPR045864">
    <property type="entry name" value="aa-tRNA-synth_II/BPL/LPL"/>
</dbReference>
<protein>
    <submittedName>
        <fullName evidence="3">Uncharacterized protein</fullName>
    </submittedName>
</protein>
<evidence type="ECO:0000256" key="2">
    <source>
        <dbReference type="ARBA" id="ARBA00008242"/>
    </source>
</evidence>
<dbReference type="InterPro" id="IPR004562">
    <property type="entry name" value="LipoylTrfase_LipoateP_Ligase"/>
</dbReference>